<protein>
    <recommendedName>
        <fullName evidence="7">UDP-N-acetylmuramoyl-L-alanyl-D-glutamate--2,6-diaminopimelate ligase</fullName>
        <ecNumber evidence="7">6.3.2.13</ecNumber>
    </recommendedName>
    <alternativeName>
        <fullName evidence="7">Meso-A2pm-adding enzyme</fullName>
    </alternativeName>
    <alternativeName>
        <fullName evidence="7">Meso-diaminopimelate-adding enzyme</fullName>
    </alternativeName>
    <alternativeName>
        <fullName evidence="7">UDP-MurNAc-L-Ala-D-Glu:meso-diaminopimelate ligase</fullName>
    </alternativeName>
    <alternativeName>
        <fullName evidence="7">UDP-MurNAc-tripeptide synthetase</fullName>
    </alternativeName>
    <alternativeName>
        <fullName evidence="7">UDP-N-acetylmuramyl-tripeptide synthetase</fullName>
    </alternativeName>
</protein>
<feature type="domain" description="Mur ligase C-terminal" evidence="10">
    <location>
        <begin position="348"/>
        <end position="474"/>
    </location>
</feature>
<feature type="binding site" evidence="7">
    <location>
        <begin position="122"/>
        <end position="128"/>
    </location>
    <ligand>
        <name>ATP</name>
        <dbReference type="ChEBI" id="CHEBI:30616"/>
    </ligand>
</feature>
<dbReference type="HOGENOM" id="CLU_022291_3_2_6"/>
<dbReference type="NCBIfam" id="NF001126">
    <property type="entry name" value="PRK00139.1-4"/>
    <property type="match status" value="1"/>
</dbReference>
<dbReference type="NCBIfam" id="TIGR01085">
    <property type="entry name" value="murE"/>
    <property type="match status" value="1"/>
</dbReference>
<keyword evidence="7" id="KW-0067">ATP-binding</keyword>
<dbReference type="EC" id="6.3.2.13" evidence="7"/>
<feature type="binding site" evidence="7">
    <location>
        <position position="38"/>
    </location>
    <ligand>
        <name>UDP-N-acetyl-alpha-D-muramoyl-L-alanyl-D-glutamate</name>
        <dbReference type="ChEBI" id="CHEBI:83900"/>
    </ligand>
</feature>
<comment type="subcellular location">
    <subcellularLocation>
        <location evidence="7 8">Cytoplasm</location>
    </subcellularLocation>
</comment>
<dbReference type="HAMAP" id="MF_00208">
    <property type="entry name" value="MurE"/>
    <property type="match status" value="1"/>
</dbReference>
<dbReference type="GO" id="GO:0005737">
    <property type="term" value="C:cytoplasm"/>
    <property type="evidence" value="ECO:0007669"/>
    <property type="project" value="UniProtKB-SubCell"/>
</dbReference>
<dbReference type="SUPFAM" id="SSF53244">
    <property type="entry name" value="MurD-like peptide ligases, peptide-binding domain"/>
    <property type="match status" value="1"/>
</dbReference>
<dbReference type="SUPFAM" id="SSF53623">
    <property type="entry name" value="MurD-like peptide ligases, catalytic domain"/>
    <property type="match status" value="1"/>
</dbReference>
<accession>B8GMM4</accession>
<dbReference type="Pfam" id="PF01225">
    <property type="entry name" value="Mur_ligase"/>
    <property type="match status" value="1"/>
</dbReference>
<reference evidence="12 13" key="1">
    <citation type="journal article" date="2011" name="Stand. Genomic Sci.">
        <title>Complete genome sequence of 'Thioalkalivibrio sulfidophilus' HL-EbGr7.</title>
        <authorList>
            <person name="Muyzer G."/>
            <person name="Sorokin D.Y."/>
            <person name="Mavromatis K."/>
            <person name="Lapidus A."/>
            <person name="Clum A."/>
            <person name="Ivanova N."/>
            <person name="Pati A."/>
            <person name="d'Haeseleer P."/>
            <person name="Woyke T."/>
            <person name="Kyrpides N.C."/>
        </authorList>
    </citation>
    <scope>NUCLEOTIDE SEQUENCE [LARGE SCALE GENOMIC DNA]</scope>
    <source>
        <strain evidence="12 13">HL-EbGR7</strain>
    </source>
</reference>
<evidence type="ECO:0000256" key="6">
    <source>
        <dbReference type="ARBA" id="ARBA00023316"/>
    </source>
</evidence>
<evidence type="ECO:0000256" key="3">
    <source>
        <dbReference type="ARBA" id="ARBA00022960"/>
    </source>
</evidence>
<dbReference type="Gene3D" id="3.40.1390.10">
    <property type="entry name" value="MurE/MurF, N-terminal domain"/>
    <property type="match status" value="1"/>
</dbReference>
<evidence type="ECO:0000256" key="8">
    <source>
        <dbReference type="RuleBase" id="RU004135"/>
    </source>
</evidence>
<evidence type="ECO:0000256" key="1">
    <source>
        <dbReference type="ARBA" id="ARBA00005898"/>
    </source>
</evidence>
<evidence type="ECO:0000256" key="4">
    <source>
        <dbReference type="ARBA" id="ARBA00022984"/>
    </source>
</evidence>
<name>B8GMM4_THISH</name>
<dbReference type="InterPro" id="IPR035911">
    <property type="entry name" value="MurE/MurF_N"/>
</dbReference>
<feature type="binding site" evidence="7">
    <location>
        <begin position="164"/>
        <end position="165"/>
    </location>
    <ligand>
        <name>UDP-N-acetyl-alpha-D-muramoyl-L-alanyl-D-glutamate</name>
        <dbReference type="ChEBI" id="CHEBI:83900"/>
    </ligand>
</feature>
<feature type="binding site" evidence="7">
    <location>
        <begin position="53"/>
        <end position="55"/>
    </location>
    <ligand>
        <name>UDP-N-acetyl-alpha-D-muramoyl-L-alanyl-D-glutamate</name>
        <dbReference type="ChEBI" id="CHEBI:83900"/>
    </ligand>
</feature>
<keyword evidence="2 7" id="KW-0132">Cell division</keyword>
<evidence type="ECO:0000259" key="9">
    <source>
        <dbReference type="Pfam" id="PF01225"/>
    </source>
</evidence>
<organism evidence="12 13">
    <name type="scientific">Thioalkalivibrio sulfidiphilus (strain HL-EbGR7)</name>
    <dbReference type="NCBI Taxonomy" id="396588"/>
    <lineage>
        <taxon>Bacteria</taxon>
        <taxon>Pseudomonadati</taxon>
        <taxon>Pseudomonadota</taxon>
        <taxon>Gammaproteobacteria</taxon>
        <taxon>Chromatiales</taxon>
        <taxon>Ectothiorhodospiraceae</taxon>
        <taxon>Thioalkalivibrio</taxon>
    </lineage>
</organism>
<dbReference type="GO" id="GO:0008765">
    <property type="term" value="F:UDP-N-acetylmuramoylalanyl-D-glutamate-2,6-diaminopimelate ligase activity"/>
    <property type="evidence" value="ECO:0007669"/>
    <property type="project" value="UniProtKB-UniRule"/>
</dbReference>
<dbReference type="PANTHER" id="PTHR23135">
    <property type="entry name" value="MUR LIGASE FAMILY MEMBER"/>
    <property type="match status" value="1"/>
</dbReference>
<comment type="cofactor">
    <cofactor evidence="7">
        <name>Mg(2+)</name>
        <dbReference type="ChEBI" id="CHEBI:18420"/>
    </cofactor>
</comment>
<feature type="binding site" evidence="7">
    <location>
        <position position="36"/>
    </location>
    <ligand>
        <name>UDP-N-acetyl-alpha-D-muramoyl-L-alanyl-D-glutamate</name>
        <dbReference type="ChEBI" id="CHEBI:83900"/>
    </ligand>
</feature>
<dbReference type="PANTHER" id="PTHR23135:SF4">
    <property type="entry name" value="UDP-N-ACETYLMURAMOYL-L-ALANYL-D-GLUTAMATE--2,6-DIAMINOPIMELATE LIGASE MURE HOMOLOG, CHLOROPLASTIC"/>
    <property type="match status" value="1"/>
</dbReference>
<evidence type="ECO:0000256" key="2">
    <source>
        <dbReference type="ARBA" id="ARBA00022618"/>
    </source>
</evidence>
<feature type="domain" description="Mur ligase N-terminal catalytic" evidence="9">
    <location>
        <begin position="35"/>
        <end position="107"/>
    </location>
</feature>
<feature type="binding site" evidence="7">
    <location>
        <position position="472"/>
    </location>
    <ligand>
        <name>meso-2,6-diaminopimelate</name>
        <dbReference type="ChEBI" id="CHEBI:57791"/>
    </ligand>
</feature>
<dbReference type="NCBIfam" id="NF001124">
    <property type="entry name" value="PRK00139.1-2"/>
    <property type="match status" value="1"/>
</dbReference>
<dbReference type="GO" id="GO:0009252">
    <property type="term" value="P:peptidoglycan biosynthetic process"/>
    <property type="evidence" value="ECO:0007669"/>
    <property type="project" value="UniProtKB-UniRule"/>
</dbReference>
<feature type="binding site" evidence="7">
    <location>
        <position position="191"/>
    </location>
    <ligand>
        <name>UDP-N-acetyl-alpha-D-muramoyl-L-alanyl-D-glutamate</name>
        <dbReference type="ChEBI" id="CHEBI:83900"/>
    </ligand>
</feature>
<sequence>MMSVRANQPDWRLSTLLEGFAAVSPGLDVPLRDLCLDSRRAQPGAVFIALAGHRAHGLSHAAEALARGAVAVLWEPAPGVEAPVDLGVPCVAVPGLGQRLGEIADRFFGHPSGAMKLIGVTGTDGKTSVSQFLAQTLYQESGRCGVIGTLGAGVYGELVETGHTTPDALSLHRWLADLRGRGVRYTVMEVSSHALVQGRINGAALDIAVLTNLSRDHLDYHDSMEAYAEAKARLFRWPGLETAILNLDDAFGRKLAAELAEREVQILGYGLAAASGEIEQVRGESVEYRPDGLAFSVVTPWGSGRLETGLLGAFNVHNLLAVLAALLQLGLSLTDALERLTHVRTVPGRMERFSGGKGATLVVDYAHTPAALAQVLQALRMHCEGRLWCVFGCGGNRDPGKRPLMARASEQFADRVVLTSDNPRHEDPQDIAREVMTGFERPAEVHQELDRQAAVEWAWSHAAAGDLVLVAGKGHETVQIVGDEQRPFSDRDLARRLVSGMAEGNGEDIA</sequence>
<dbReference type="InterPro" id="IPR013221">
    <property type="entry name" value="Mur_ligase_cen"/>
</dbReference>
<feature type="modified residue" description="N6-carboxylysine" evidence="7">
    <location>
        <position position="231"/>
    </location>
</feature>
<keyword evidence="3 7" id="KW-0133">Cell shape</keyword>
<comment type="catalytic activity">
    <reaction evidence="7">
        <text>UDP-N-acetyl-alpha-D-muramoyl-L-alanyl-D-glutamate + meso-2,6-diaminopimelate + ATP = UDP-N-acetyl-alpha-D-muramoyl-L-alanyl-gamma-D-glutamyl-meso-2,6-diaminopimelate + ADP + phosphate + H(+)</text>
        <dbReference type="Rhea" id="RHEA:23676"/>
        <dbReference type="ChEBI" id="CHEBI:15378"/>
        <dbReference type="ChEBI" id="CHEBI:30616"/>
        <dbReference type="ChEBI" id="CHEBI:43474"/>
        <dbReference type="ChEBI" id="CHEBI:57791"/>
        <dbReference type="ChEBI" id="CHEBI:83900"/>
        <dbReference type="ChEBI" id="CHEBI:83905"/>
        <dbReference type="ChEBI" id="CHEBI:456216"/>
        <dbReference type="EC" id="6.3.2.13"/>
    </reaction>
</comment>
<evidence type="ECO:0000259" key="11">
    <source>
        <dbReference type="Pfam" id="PF08245"/>
    </source>
</evidence>
<feature type="binding site" evidence="7">
    <location>
        <position position="197"/>
    </location>
    <ligand>
        <name>UDP-N-acetyl-alpha-D-muramoyl-L-alanyl-D-glutamate</name>
        <dbReference type="ChEBI" id="CHEBI:83900"/>
    </ligand>
</feature>
<feature type="binding site" evidence="7">
    <location>
        <begin position="421"/>
        <end position="424"/>
    </location>
    <ligand>
        <name>meso-2,6-diaminopimelate</name>
        <dbReference type="ChEBI" id="CHEBI:57791"/>
    </ligand>
</feature>
<dbReference type="EMBL" id="CP001339">
    <property type="protein sequence ID" value="ACL71856.1"/>
    <property type="molecule type" value="Genomic_DNA"/>
</dbReference>
<dbReference type="InterPro" id="IPR005761">
    <property type="entry name" value="UDP-N-AcMur-Glu-dNH2Pim_ligase"/>
</dbReference>
<dbReference type="GO" id="GO:0051301">
    <property type="term" value="P:cell division"/>
    <property type="evidence" value="ECO:0007669"/>
    <property type="project" value="UniProtKB-KW"/>
</dbReference>
<dbReference type="InterPro" id="IPR036565">
    <property type="entry name" value="Mur-like_cat_sf"/>
</dbReference>
<dbReference type="UniPathway" id="UPA00219"/>
<dbReference type="InterPro" id="IPR004101">
    <property type="entry name" value="Mur_ligase_C"/>
</dbReference>
<evidence type="ECO:0000259" key="10">
    <source>
        <dbReference type="Pfam" id="PF02875"/>
    </source>
</evidence>
<proteinExistence type="inferred from homology"/>
<dbReference type="GO" id="GO:0000287">
    <property type="term" value="F:magnesium ion binding"/>
    <property type="evidence" value="ECO:0007669"/>
    <property type="project" value="UniProtKB-UniRule"/>
</dbReference>
<dbReference type="InterPro" id="IPR036615">
    <property type="entry name" value="Mur_ligase_C_dom_sf"/>
</dbReference>
<dbReference type="GO" id="GO:0008360">
    <property type="term" value="P:regulation of cell shape"/>
    <property type="evidence" value="ECO:0007669"/>
    <property type="project" value="UniProtKB-KW"/>
</dbReference>
<dbReference type="Pfam" id="PF08245">
    <property type="entry name" value="Mur_ligase_M"/>
    <property type="match status" value="1"/>
</dbReference>
<gene>
    <name evidence="7" type="primary">murE</name>
    <name evidence="12" type="ordered locus">Tgr7_0764</name>
</gene>
<dbReference type="Gene3D" id="3.40.1190.10">
    <property type="entry name" value="Mur-like, catalytic domain"/>
    <property type="match status" value="1"/>
</dbReference>
<feature type="binding site" evidence="7">
    <location>
        <position position="199"/>
    </location>
    <ligand>
        <name>UDP-N-acetyl-alpha-D-muramoyl-L-alanyl-D-glutamate</name>
        <dbReference type="ChEBI" id="CHEBI:83900"/>
    </ligand>
</feature>
<keyword evidence="7" id="KW-0460">Magnesium</keyword>
<evidence type="ECO:0000256" key="7">
    <source>
        <dbReference type="HAMAP-Rule" id="MF_00208"/>
    </source>
</evidence>
<feature type="short sequence motif" description="Meso-diaminopimelate recognition motif" evidence="7">
    <location>
        <begin position="421"/>
        <end position="424"/>
    </location>
</feature>
<comment type="caution">
    <text evidence="7">Lacks conserved residue(s) required for the propagation of feature annotation.</text>
</comment>
<dbReference type="InterPro" id="IPR000713">
    <property type="entry name" value="Mur_ligase_N"/>
</dbReference>
<comment type="similarity">
    <text evidence="1 7">Belongs to the MurCDEF family. MurE subfamily.</text>
</comment>
<evidence type="ECO:0000313" key="13">
    <source>
        <dbReference type="Proteomes" id="UP000002383"/>
    </source>
</evidence>
<feature type="binding site" evidence="7">
    <location>
        <position position="397"/>
    </location>
    <ligand>
        <name>meso-2,6-diaminopimelate</name>
        <dbReference type="ChEBI" id="CHEBI:57791"/>
    </ligand>
</feature>
<evidence type="ECO:0000313" key="12">
    <source>
        <dbReference type="EMBL" id="ACL71856.1"/>
    </source>
</evidence>
<dbReference type="STRING" id="396588.Tgr7_0764"/>
<feature type="binding site" evidence="7">
    <location>
        <position position="476"/>
    </location>
    <ligand>
        <name>meso-2,6-diaminopimelate</name>
        <dbReference type="ChEBI" id="CHEBI:57791"/>
    </ligand>
</feature>
<dbReference type="Proteomes" id="UP000002383">
    <property type="component" value="Chromosome"/>
</dbReference>
<dbReference type="Pfam" id="PF02875">
    <property type="entry name" value="Mur_ligase_C"/>
    <property type="match status" value="1"/>
</dbReference>
<dbReference type="AlphaFoldDB" id="B8GMM4"/>
<keyword evidence="5 7" id="KW-0131">Cell cycle</keyword>
<dbReference type="KEGG" id="tgr:Tgr7_0764"/>
<keyword evidence="13" id="KW-1185">Reference proteome</keyword>
<dbReference type="GO" id="GO:0005524">
    <property type="term" value="F:ATP binding"/>
    <property type="evidence" value="ECO:0007669"/>
    <property type="project" value="UniProtKB-UniRule"/>
</dbReference>
<keyword evidence="7" id="KW-0436">Ligase</keyword>
<dbReference type="Gene3D" id="3.90.190.20">
    <property type="entry name" value="Mur ligase, C-terminal domain"/>
    <property type="match status" value="1"/>
</dbReference>
<keyword evidence="7" id="KW-0963">Cytoplasm</keyword>
<keyword evidence="4 7" id="KW-0573">Peptidoglycan synthesis</keyword>
<comment type="pathway">
    <text evidence="7 8">Cell wall biogenesis; peptidoglycan biosynthesis.</text>
</comment>
<keyword evidence="7" id="KW-0547">Nucleotide-binding</keyword>
<feature type="domain" description="Mur ligase central" evidence="11">
    <location>
        <begin position="120"/>
        <end position="325"/>
    </location>
</feature>
<evidence type="ECO:0000256" key="5">
    <source>
        <dbReference type="ARBA" id="ARBA00023306"/>
    </source>
</evidence>
<dbReference type="RefSeq" id="WP_012637344.1">
    <property type="nucleotide sequence ID" value="NC_011901.1"/>
</dbReference>
<dbReference type="SUPFAM" id="SSF63418">
    <property type="entry name" value="MurE/MurF N-terminal domain"/>
    <property type="match status" value="1"/>
</dbReference>
<dbReference type="OrthoDB" id="9800958at2"/>
<dbReference type="GO" id="GO:0071555">
    <property type="term" value="P:cell wall organization"/>
    <property type="evidence" value="ECO:0007669"/>
    <property type="project" value="UniProtKB-KW"/>
</dbReference>
<comment type="PTM">
    <text evidence="7">Carboxylation is probably crucial for Mg(2+) binding and, consequently, for the gamma-phosphate positioning of ATP.</text>
</comment>
<comment type="function">
    <text evidence="7">Catalyzes the addition of meso-diaminopimelic acid to the nucleotide precursor UDP-N-acetylmuramoyl-L-alanyl-D-glutamate (UMAG) in the biosynthesis of bacterial cell-wall peptidoglycan.</text>
</comment>
<keyword evidence="6 7" id="KW-0961">Cell wall biogenesis/degradation</keyword>
<dbReference type="eggNOG" id="COG0769">
    <property type="taxonomic scope" value="Bacteria"/>
</dbReference>